<dbReference type="PROSITE" id="PS50005">
    <property type="entry name" value="TPR"/>
    <property type="match status" value="1"/>
</dbReference>
<evidence type="ECO:0000313" key="2">
    <source>
        <dbReference type="EMBL" id="MEZ8082578.1"/>
    </source>
</evidence>
<name>A0ABV4L4D5_9GAMM</name>
<reference evidence="2 3" key="1">
    <citation type="submission" date="2024-06" db="EMBL/GenBank/DDBJ databases">
        <authorList>
            <person name="Steensen K."/>
            <person name="Seneca J."/>
            <person name="Bartlau N."/>
            <person name="Yu A.X."/>
            <person name="Polz M.F."/>
        </authorList>
    </citation>
    <scope>NUCLEOTIDE SEQUENCE [LARGE SCALE GENOMIC DNA]</scope>
    <source>
        <strain evidence="2 3">1F260</strain>
    </source>
</reference>
<dbReference type="Pfam" id="PF13181">
    <property type="entry name" value="TPR_8"/>
    <property type="match status" value="1"/>
</dbReference>
<dbReference type="SUPFAM" id="SSF48452">
    <property type="entry name" value="TPR-like"/>
    <property type="match status" value="1"/>
</dbReference>
<proteinExistence type="predicted"/>
<keyword evidence="1" id="KW-0802">TPR repeat</keyword>
<sequence>MQHLDLFNTDELLALAALDLEKENLAEGLEKLKYLARSETVSDELDSMLGSVYAKLQLFQYAVEHYSALLNRSPSRLHEKFQLGMVYREMDEYEKAAECWDSVLESEENYPPVLFHKALLLLTIDDENESKVMLKQLIATADEDNYYVERARGVLEELDATDDVATSISSKLDQVH</sequence>
<dbReference type="RefSeq" id="WP_017013008.1">
    <property type="nucleotide sequence ID" value="NZ_AJYG02000064.1"/>
</dbReference>
<feature type="repeat" description="TPR" evidence="1">
    <location>
        <begin position="77"/>
        <end position="110"/>
    </location>
</feature>
<evidence type="ECO:0000313" key="3">
    <source>
        <dbReference type="Proteomes" id="UP001569154"/>
    </source>
</evidence>
<dbReference type="Proteomes" id="UP001569154">
    <property type="component" value="Unassembled WGS sequence"/>
</dbReference>
<dbReference type="Gene3D" id="1.25.40.10">
    <property type="entry name" value="Tetratricopeptide repeat domain"/>
    <property type="match status" value="1"/>
</dbReference>
<gene>
    <name evidence="2" type="ORF">ACED35_15770</name>
</gene>
<dbReference type="InterPro" id="IPR019734">
    <property type="entry name" value="TPR_rpt"/>
</dbReference>
<evidence type="ECO:0000256" key="1">
    <source>
        <dbReference type="PROSITE-ProRule" id="PRU00339"/>
    </source>
</evidence>
<keyword evidence="3" id="KW-1185">Reference proteome</keyword>
<protein>
    <submittedName>
        <fullName evidence="2">Tetratricopeptide repeat protein</fullName>
    </submittedName>
</protein>
<accession>A0ABV4L4D5</accession>
<organism evidence="2 3">
    <name type="scientific">Enterovibrio norvegicus</name>
    <dbReference type="NCBI Taxonomy" id="188144"/>
    <lineage>
        <taxon>Bacteria</taxon>
        <taxon>Pseudomonadati</taxon>
        <taxon>Pseudomonadota</taxon>
        <taxon>Gammaproteobacteria</taxon>
        <taxon>Vibrionales</taxon>
        <taxon>Vibrionaceae</taxon>
        <taxon>Enterovibrio</taxon>
    </lineage>
</organism>
<dbReference type="InterPro" id="IPR011990">
    <property type="entry name" value="TPR-like_helical_dom_sf"/>
</dbReference>
<dbReference type="EMBL" id="JBGONM010000038">
    <property type="protein sequence ID" value="MEZ8082578.1"/>
    <property type="molecule type" value="Genomic_DNA"/>
</dbReference>
<comment type="caution">
    <text evidence="2">The sequence shown here is derived from an EMBL/GenBank/DDBJ whole genome shotgun (WGS) entry which is preliminary data.</text>
</comment>